<dbReference type="InterPro" id="IPR018723">
    <property type="entry name" value="DUF2254_membrane"/>
</dbReference>
<evidence type="ECO:0000313" key="2">
    <source>
        <dbReference type="EMBL" id="MCF6138475.1"/>
    </source>
</evidence>
<name>A0ABS9H477_9BACL</name>
<accession>A0ABS9H477</accession>
<feature type="transmembrane region" description="Helical" evidence="1">
    <location>
        <begin position="70"/>
        <end position="97"/>
    </location>
</feature>
<keyword evidence="1" id="KW-0812">Transmembrane</keyword>
<feature type="transmembrane region" description="Helical" evidence="1">
    <location>
        <begin position="118"/>
        <end position="137"/>
    </location>
</feature>
<protein>
    <submittedName>
        <fullName evidence="2">DUF2254 domain-containing protein</fullName>
    </submittedName>
</protein>
<dbReference type="Proteomes" id="UP001649381">
    <property type="component" value="Unassembled WGS sequence"/>
</dbReference>
<keyword evidence="1" id="KW-0472">Membrane</keyword>
<dbReference type="EMBL" id="JAKIJS010000001">
    <property type="protein sequence ID" value="MCF6138475.1"/>
    <property type="molecule type" value="Genomic_DNA"/>
</dbReference>
<gene>
    <name evidence="2" type="ORF">L2716_12115</name>
</gene>
<keyword evidence="1" id="KW-1133">Transmembrane helix</keyword>
<feature type="transmembrane region" description="Helical" evidence="1">
    <location>
        <begin position="143"/>
        <end position="166"/>
    </location>
</feature>
<proteinExistence type="predicted"/>
<evidence type="ECO:0000256" key="1">
    <source>
        <dbReference type="SAM" id="Phobius"/>
    </source>
</evidence>
<dbReference type="RefSeq" id="WP_236335187.1">
    <property type="nucleotide sequence ID" value="NZ_JAKIJS010000001.1"/>
</dbReference>
<keyword evidence="3" id="KW-1185">Reference proteome</keyword>
<sequence length="455" mass="52890">MALPRSMKKYLKMSKRQRWEEIRATLWFTPSYYILLSIILATITLLLDIQLELADYVDGKFISEVDLTRVLVSTLIGGILTLSAFTFNSLLVVLTTFSGQFSPRMMLNFISDKKTQHVLGIFNGSFIYVLTVFLFVSKSNTNQYVAIPITTVFLAFFAAITFIYFINHSTTWMQVHNITDNMKEVSKRIINFSILKEIEPYRTKDDTKLDDKEYTKDGHMINAKESGYIQVVDYISLIKSATRDQLVVRFEYGVGEYVLEGSPILTYWKESENAINELEYLKCIALGHKQTEIQDLEFGVNKLAEIAIKALGNNDPKTAINTIHQMSDLLTIIARYTHFSPLLVDEEKNIRVILKEEDFEYYLYRGFAHIRHYTDQNWVIITEILSSLGSMAKAMDKMFYDDLWNFAVQTVNGIEKREIYHLDRKYLLQELASLATTTKRENEYREIENEFQREA</sequence>
<comment type="caution">
    <text evidence="2">The sequence shown here is derived from an EMBL/GenBank/DDBJ whole genome shotgun (WGS) entry which is preliminary data.</text>
</comment>
<evidence type="ECO:0000313" key="3">
    <source>
        <dbReference type="Proteomes" id="UP001649381"/>
    </source>
</evidence>
<reference evidence="2 3" key="1">
    <citation type="submission" date="2022-01" db="EMBL/GenBank/DDBJ databases">
        <title>Alkalihalobacillus sp. EGI L200015, a novel bacterium isolated from a salt lake sediment.</title>
        <authorList>
            <person name="Gao L."/>
            <person name="Fang B.-Z."/>
            <person name="Li W.-J."/>
        </authorList>
    </citation>
    <scope>NUCLEOTIDE SEQUENCE [LARGE SCALE GENOMIC DNA]</scope>
    <source>
        <strain evidence="2 3">KCTC 12718</strain>
    </source>
</reference>
<dbReference type="Pfam" id="PF10011">
    <property type="entry name" value="DUF2254"/>
    <property type="match status" value="1"/>
</dbReference>
<organism evidence="2 3">
    <name type="scientific">Pseudalkalibacillus berkeleyi</name>
    <dbReference type="NCBI Taxonomy" id="1069813"/>
    <lineage>
        <taxon>Bacteria</taxon>
        <taxon>Bacillati</taxon>
        <taxon>Bacillota</taxon>
        <taxon>Bacilli</taxon>
        <taxon>Bacillales</taxon>
        <taxon>Fictibacillaceae</taxon>
        <taxon>Pseudalkalibacillus</taxon>
    </lineage>
</organism>